<keyword evidence="3" id="KW-1185">Reference proteome</keyword>
<protein>
    <submittedName>
        <fullName evidence="2">Uncharacterized protein</fullName>
    </submittedName>
</protein>
<name>A0ABC8L793_ERUVS</name>
<feature type="transmembrane region" description="Helical" evidence="1">
    <location>
        <begin position="12"/>
        <end position="31"/>
    </location>
</feature>
<accession>A0ABC8L793</accession>
<gene>
    <name evidence="2" type="ORF">ERUC_LOCUS31359</name>
</gene>
<dbReference type="EMBL" id="CAKOAT010424043">
    <property type="protein sequence ID" value="CAH8370577.1"/>
    <property type="molecule type" value="Genomic_DNA"/>
</dbReference>
<evidence type="ECO:0000313" key="2">
    <source>
        <dbReference type="EMBL" id="CAH8370577.1"/>
    </source>
</evidence>
<keyword evidence="1" id="KW-0472">Membrane</keyword>
<keyword evidence="1" id="KW-0812">Transmembrane</keyword>
<comment type="caution">
    <text evidence="2">The sequence shown here is derived from an EMBL/GenBank/DDBJ whole genome shotgun (WGS) entry which is preliminary data.</text>
</comment>
<dbReference type="AlphaFoldDB" id="A0ABC8L793"/>
<evidence type="ECO:0000256" key="1">
    <source>
        <dbReference type="SAM" id="Phobius"/>
    </source>
</evidence>
<dbReference type="Proteomes" id="UP001642260">
    <property type="component" value="Unassembled WGS sequence"/>
</dbReference>
<proteinExistence type="predicted"/>
<sequence length="128" mass="14455">MRSCDRTVNCFWTLIIMHLYGSATYILYILVENSLQNKEEEARLREGSSALIVTRTEPSNELVPAGGTLGETLDTTGKECLIARFRTCTCTGNTETKVSKGYAIIVYRKKCSPMLRLKKKKKKKKKNA</sequence>
<evidence type="ECO:0000313" key="3">
    <source>
        <dbReference type="Proteomes" id="UP001642260"/>
    </source>
</evidence>
<reference evidence="2 3" key="1">
    <citation type="submission" date="2022-03" db="EMBL/GenBank/DDBJ databases">
        <authorList>
            <person name="Macdonald S."/>
            <person name="Ahmed S."/>
            <person name="Newling K."/>
        </authorList>
    </citation>
    <scope>NUCLEOTIDE SEQUENCE [LARGE SCALE GENOMIC DNA]</scope>
</reference>
<keyword evidence="1" id="KW-1133">Transmembrane helix</keyword>
<organism evidence="2 3">
    <name type="scientific">Eruca vesicaria subsp. sativa</name>
    <name type="common">Garden rocket</name>
    <name type="synonym">Eruca sativa</name>
    <dbReference type="NCBI Taxonomy" id="29727"/>
    <lineage>
        <taxon>Eukaryota</taxon>
        <taxon>Viridiplantae</taxon>
        <taxon>Streptophyta</taxon>
        <taxon>Embryophyta</taxon>
        <taxon>Tracheophyta</taxon>
        <taxon>Spermatophyta</taxon>
        <taxon>Magnoliopsida</taxon>
        <taxon>eudicotyledons</taxon>
        <taxon>Gunneridae</taxon>
        <taxon>Pentapetalae</taxon>
        <taxon>rosids</taxon>
        <taxon>malvids</taxon>
        <taxon>Brassicales</taxon>
        <taxon>Brassicaceae</taxon>
        <taxon>Brassiceae</taxon>
        <taxon>Eruca</taxon>
    </lineage>
</organism>